<proteinExistence type="predicted"/>
<evidence type="ECO:0000313" key="1">
    <source>
        <dbReference type="EMBL" id="KKK69254.1"/>
    </source>
</evidence>
<dbReference type="Gene3D" id="3.40.50.300">
    <property type="entry name" value="P-loop containing nucleotide triphosphate hydrolases"/>
    <property type="match status" value="1"/>
</dbReference>
<reference evidence="1" key="1">
    <citation type="journal article" date="2015" name="Nature">
        <title>Complex archaea that bridge the gap between prokaryotes and eukaryotes.</title>
        <authorList>
            <person name="Spang A."/>
            <person name="Saw J.H."/>
            <person name="Jorgensen S.L."/>
            <person name="Zaremba-Niedzwiedzka K."/>
            <person name="Martijn J."/>
            <person name="Lind A.E."/>
            <person name="van Eijk R."/>
            <person name="Schleper C."/>
            <person name="Guy L."/>
            <person name="Ettema T.J."/>
        </authorList>
    </citation>
    <scope>NUCLEOTIDE SEQUENCE</scope>
</reference>
<accession>A0A0F8ZS46</accession>
<comment type="caution">
    <text evidence="1">The sequence shown here is derived from an EMBL/GenBank/DDBJ whole genome shotgun (WGS) entry which is preliminary data.</text>
</comment>
<gene>
    <name evidence="1" type="ORF">LCGC14_2935890</name>
</gene>
<feature type="non-terminal residue" evidence="1">
    <location>
        <position position="142"/>
    </location>
</feature>
<dbReference type="AlphaFoldDB" id="A0A0F8ZS46"/>
<dbReference type="InterPro" id="IPR027417">
    <property type="entry name" value="P-loop_NTPase"/>
</dbReference>
<name>A0A0F8ZS46_9ZZZZ</name>
<sequence>MAKQLTHDISTPEGFFKAIPENVEENIEYRCNLHDVLAKDKGMQKAFLELCWSDIRIMFNTCFFVYDTQDEGGKRNKPFVLWPHQKTVVKDIHNSIINQTDLAIDKSRKEGATEIICKTFAGHFILDPESNFLVGSRKAEYV</sequence>
<organism evidence="1">
    <name type="scientific">marine sediment metagenome</name>
    <dbReference type="NCBI Taxonomy" id="412755"/>
    <lineage>
        <taxon>unclassified sequences</taxon>
        <taxon>metagenomes</taxon>
        <taxon>ecological metagenomes</taxon>
    </lineage>
</organism>
<dbReference type="EMBL" id="LAZR01058739">
    <property type="protein sequence ID" value="KKK69254.1"/>
    <property type="molecule type" value="Genomic_DNA"/>
</dbReference>
<protein>
    <submittedName>
        <fullName evidence="1">Uncharacterized protein</fullName>
    </submittedName>
</protein>